<feature type="region of interest" description="Disordered" evidence="3">
    <location>
        <begin position="170"/>
        <end position="201"/>
    </location>
</feature>
<dbReference type="InterPro" id="IPR000923">
    <property type="entry name" value="BlueCu_1"/>
</dbReference>
<dbReference type="BioCyc" id="CNIT1237085:G1324-1174-MONOMER"/>
<evidence type="ECO:0000256" key="1">
    <source>
        <dbReference type="ARBA" id="ARBA00022723"/>
    </source>
</evidence>
<dbReference type="SUPFAM" id="SSF49503">
    <property type="entry name" value="Cupredoxins"/>
    <property type="match status" value="1"/>
</dbReference>
<dbReference type="STRING" id="1237085.Ngar_c11760"/>
<evidence type="ECO:0000256" key="2">
    <source>
        <dbReference type="ARBA" id="ARBA00023008"/>
    </source>
</evidence>
<feature type="domain" description="Blue (type 1) copper" evidence="4">
    <location>
        <begin position="356"/>
        <end position="436"/>
    </location>
</feature>
<dbReference type="KEGG" id="nga:Ngar_c11760"/>
<gene>
    <name evidence="5" type="ordered locus">Ngar_c11760</name>
</gene>
<dbReference type="Pfam" id="PF00127">
    <property type="entry name" value="Copper-bind"/>
    <property type="match status" value="1"/>
</dbReference>
<dbReference type="Gene3D" id="2.60.40.420">
    <property type="entry name" value="Cupredoxins - blue copper proteins"/>
    <property type="match status" value="1"/>
</dbReference>
<evidence type="ECO:0000313" key="5">
    <source>
        <dbReference type="EMBL" id="AFU58116.1"/>
    </source>
</evidence>
<dbReference type="PATRIC" id="fig|1237085.11.peg.1116"/>
<feature type="region of interest" description="Disordered" evidence="3">
    <location>
        <begin position="278"/>
        <end position="401"/>
    </location>
</feature>
<dbReference type="PANTHER" id="PTHR36507">
    <property type="entry name" value="BLL1555 PROTEIN"/>
    <property type="match status" value="1"/>
</dbReference>
<feature type="compositionally biased region" description="Polar residues" evidence="3">
    <location>
        <begin position="341"/>
        <end position="357"/>
    </location>
</feature>
<evidence type="ECO:0000313" key="6">
    <source>
        <dbReference type="Proteomes" id="UP000008037"/>
    </source>
</evidence>
<dbReference type="Proteomes" id="UP000008037">
    <property type="component" value="Chromosome"/>
</dbReference>
<feature type="compositionally biased region" description="Polar residues" evidence="3">
    <location>
        <begin position="368"/>
        <end position="389"/>
    </location>
</feature>
<name>K0I9V9_NITGG</name>
<dbReference type="InParanoid" id="K0I9V9"/>
<reference evidence="5 6" key="1">
    <citation type="journal article" date="2012" name="Environ. Microbiol.">
        <title>The genome of the ammonia-oxidizing Candidatus Nitrososphaera gargensis: insights into metabolic versatility and environmental adaptations.</title>
        <authorList>
            <person name="Spang A."/>
            <person name="Poehlein A."/>
            <person name="Offre P."/>
            <person name="Zumbragel S."/>
            <person name="Haider S."/>
            <person name="Rychlik N."/>
            <person name="Nowka B."/>
            <person name="Schmeisser C."/>
            <person name="Lebedeva E.V."/>
            <person name="Rattei T."/>
            <person name="Bohm C."/>
            <person name="Schmid M."/>
            <person name="Galushko A."/>
            <person name="Hatzenpichler R."/>
            <person name="Weinmaier T."/>
            <person name="Daniel R."/>
            <person name="Schleper C."/>
            <person name="Spieck E."/>
            <person name="Streit W."/>
            <person name="Wagner M."/>
        </authorList>
    </citation>
    <scope>NUCLEOTIDE SEQUENCE [LARGE SCALE GENOMIC DNA]</scope>
    <source>
        <strain evidence="6">Ga9.2</strain>
    </source>
</reference>
<keyword evidence="2" id="KW-0186">Copper</keyword>
<feature type="compositionally biased region" description="Low complexity" evidence="3">
    <location>
        <begin position="296"/>
        <end position="312"/>
    </location>
</feature>
<feature type="compositionally biased region" description="Polar residues" evidence="3">
    <location>
        <begin position="191"/>
        <end position="201"/>
    </location>
</feature>
<dbReference type="InterPro" id="IPR052721">
    <property type="entry name" value="ET_Amicyanin"/>
</dbReference>
<keyword evidence="6" id="KW-1185">Reference proteome</keyword>
<dbReference type="HOGENOM" id="CLU_626452_0_0_2"/>
<feature type="compositionally biased region" description="Low complexity" evidence="3">
    <location>
        <begin position="26"/>
        <end position="42"/>
    </location>
</feature>
<organism evidence="5 6">
    <name type="scientific">Nitrososphaera gargensis (strain Ga9.2)</name>
    <dbReference type="NCBI Taxonomy" id="1237085"/>
    <lineage>
        <taxon>Archaea</taxon>
        <taxon>Nitrososphaerota</taxon>
        <taxon>Nitrososphaeria</taxon>
        <taxon>Nitrososphaerales</taxon>
        <taxon>Nitrososphaeraceae</taxon>
        <taxon>Nitrososphaera</taxon>
    </lineage>
</organism>
<keyword evidence="1" id="KW-0479">Metal-binding</keyword>
<proteinExistence type="predicted"/>
<dbReference type="PANTHER" id="PTHR36507:SF1">
    <property type="entry name" value="BLL1555 PROTEIN"/>
    <property type="match status" value="1"/>
</dbReference>
<protein>
    <submittedName>
        <fullName evidence="5">Putative blue (Type1) copper domain-containing protein</fullName>
    </submittedName>
</protein>
<dbReference type="AlphaFoldDB" id="K0I9V9"/>
<evidence type="ECO:0000256" key="3">
    <source>
        <dbReference type="SAM" id="MobiDB-lite"/>
    </source>
</evidence>
<dbReference type="GO" id="GO:0005507">
    <property type="term" value="F:copper ion binding"/>
    <property type="evidence" value="ECO:0007669"/>
    <property type="project" value="InterPro"/>
</dbReference>
<dbReference type="EMBL" id="CP002408">
    <property type="protein sequence ID" value="AFU58116.1"/>
    <property type="molecule type" value="Genomic_DNA"/>
</dbReference>
<accession>K0I9V9</accession>
<dbReference type="GO" id="GO:0009055">
    <property type="term" value="F:electron transfer activity"/>
    <property type="evidence" value="ECO:0007669"/>
    <property type="project" value="InterPro"/>
</dbReference>
<feature type="compositionally biased region" description="Low complexity" evidence="3">
    <location>
        <begin position="170"/>
        <end position="190"/>
    </location>
</feature>
<sequence length="437" mass="44432">MLGSLTFGVTGFAGAQVNVTSNATTVDNTTSTASTGNATGTNQTGGGEGTTTAAADDTFRARGTINDFISSAMSDNATAANATSDGYILGGRWRVDVIGGEVRQVQANISMAKPDGSDFHMHLIDNFTAGGGANETTTANATGANMTGGGGDSGMDNATAGNMTEGNETTTTLPQVMTGGNNTTGDNATTRVGNATTPGNETTTAQVTLSEDGTFEISGTATIYTNNDPQWENVPITIKNTGRVLTINVDHEMTDNHFMGLPIYGFVTGLIGGDNRSVLPPLEGVEPSPTTPAPTIPNATTPTGNATAPTGNETSGNQTTEGPAPSPTTNETTGGGGGQTIAVSITPGSSSKTTDSFDPNPVEASVGDTVTWTNDDSTPHTVTSGSNGQPDGRFDSSPNLNPLMNPGQTFSHTFEEAGEYPYYCALHPNMVGTVNVS</sequence>
<feature type="region of interest" description="Disordered" evidence="3">
    <location>
        <begin position="26"/>
        <end position="55"/>
    </location>
</feature>
<evidence type="ECO:0000259" key="4">
    <source>
        <dbReference type="Pfam" id="PF00127"/>
    </source>
</evidence>
<dbReference type="InterPro" id="IPR008972">
    <property type="entry name" value="Cupredoxin"/>
</dbReference>